<dbReference type="Proteomes" id="UP000002985">
    <property type="component" value="Unassembled WGS sequence"/>
</dbReference>
<comment type="caution">
    <text evidence="2">The sequence shown here is derived from an EMBL/GenBank/DDBJ whole genome shotgun (WGS) entry which is preliminary data.</text>
</comment>
<accession>I3IHY6</accession>
<sequence>MEASEELDVVTGAFGYTGKYITRRLLSLGKKVRTITGHPTRPNPFGNRVSAVPFNFDNQGELTRNLRGAATLYNTYWLRFSRGEVTFDTAVANTKILMEAAEEAHIRRVVHISITNASEESPFAYFRGKGILEKVISQSKLSYAIIRPTVLFGHEDILINNIAWILRHFPLFAIAGSGNYKLQPVFVEDVANIAVEAGQHGENMMIDAVGPEIYSFNEMVKLIANKIHSKAIIVHLKPKTVLFFSKLIGYIVNDVILTEEEIYGLMSNLLISKNPPTGHVRLGDWLTYNADIVGTKYASELRRHYR</sequence>
<evidence type="ECO:0000259" key="1">
    <source>
        <dbReference type="Pfam" id="PF13460"/>
    </source>
</evidence>
<dbReference type="eggNOG" id="COG0702">
    <property type="taxonomic scope" value="Bacteria"/>
</dbReference>
<reference evidence="2 3" key="1">
    <citation type="journal article" date="2012" name="FEBS Lett.">
        <title>Anammox organism KSU-1 expresses a NirK-type copper-containing nitrite reductase instead of a NirS-type with cytochrome cd1.</title>
        <authorList>
            <person name="Hira D."/>
            <person name="Toh H."/>
            <person name="Migita C.T."/>
            <person name="Okubo H."/>
            <person name="Nishiyama T."/>
            <person name="Hattori M."/>
            <person name="Furukawa K."/>
            <person name="Fujii T."/>
        </authorList>
    </citation>
    <scope>NUCLEOTIDE SEQUENCE [LARGE SCALE GENOMIC DNA]</scope>
</reference>
<name>I3IHY6_9BACT</name>
<feature type="domain" description="NAD(P)-binding" evidence="1">
    <location>
        <begin position="12"/>
        <end position="151"/>
    </location>
</feature>
<dbReference type="Pfam" id="PF13460">
    <property type="entry name" value="NAD_binding_10"/>
    <property type="match status" value="1"/>
</dbReference>
<dbReference type="STRING" id="247490.KSU1_B0474"/>
<dbReference type="AlphaFoldDB" id="I3IHY6"/>
<evidence type="ECO:0000313" key="3">
    <source>
        <dbReference type="Proteomes" id="UP000002985"/>
    </source>
</evidence>
<dbReference type="InterPro" id="IPR036291">
    <property type="entry name" value="NAD(P)-bd_dom_sf"/>
</dbReference>
<dbReference type="PANTHER" id="PTHR12126">
    <property type="entry name" value="NADH-UBIQUINONE OXIDOREDUCTASE 39 KDA SUBUNIT-RELATED"/>
    <property type="match status" value="1"/>
</dbReference>
<dbReference type="OrthoDB" id="367683at2"/>
<protein>
    <submittedName>
        <fullName evidence="2">NAD-dependent epimerase/dehydratase</fullName>
    </submittedName>
</protein>
<evidence type="ECO:0000313" key="2">
    <source>
        <dbReference type="EMBL" id="GAB61331.1"/>
    </source>
</evidence>
<dbReference type="EMBL" id="BAFH01000002">
    <property type="protein sequence ID" value="GAB61331.1"/>
    <property type="molecule type" value="Genomic_DNA"/>
</dbReference>
<keyword evidence="3" id="KW-1185">Reference proteome</keyword>
<gene>
    <name evidence="2" type="ORF">KSU1_B0474</name>
</gene>
<dbReference type="Gene3D" id="3.40.50.720">
    <property type="entry name" value="NAD(P)-binding Rossmann-like Domain"/>
    <property type="match status" value="1"/>
</dbReference>
<dbReference type="SUPFAM" id="SSF51735">
    <property type="entry name" value="NAD(P)-binding Rossmann-fold domains"/>
    <property type="match status" value="1"/>
</dbReference>
<dbReference type="GO" id="GO:0044877">
    <property type="term" value="F:protein-containing complex binding"/>
    <property type="evidence" value="ECO:0007669"/>
    <property type="project" value="TreeGrafter"/>
</dbReference>
<dbReference type="PANTHER" id="PTHR12126:SF11">
    <property type="entry name" value="NADH DEHYDROGENASE [UBIQUINONE] 1 ALPHA SUBCOMPLEX SUBUNIT 9, MITOCHONDRIAL"/>
    <property type="match status" value="1"/>
</dbReference>
<dbReference type="InterPro" id="IPR051207">
    <property type="entry name" value="ComplexI_NDUFA9_subunit"/>
</dbReference>
<organism evidence="2 3">
    <name type="scientific">Candidatus Jettenia caeni</name>
    <dbReference type="NCBI Taxonomy" id="247490"/>
    <lineage>
        <taxon>Bacteria</taxon>
        <taxon>Pseudomonadati</taxon>
        <taxon>Planctomycetota</taxon>
        <taxon>Candidatus Brocadiia</taxon>
        <taxon>Candidatus Brocadiales</taxon>
        <taxon>Candidatus Brocadiaceae</taxon>
        <taxon>Candidatus Jettenia</taxon>
    </lineage>
</organism>
<dbReference type="InterPro" id="IPR016040">
    <property type="entry name" value="NAD(P)-bd_dom"/>
</dbReference>
<proteinExistence type="predicted"/>